<comment type="subcellular location">
    <subcellularLocation>
        <location evidence="1">Cytoplasm</location>
    </subcellularLocation>
</comment>
<dbReference type="RefSeq" id="WP_033971097.1">
    <property type="nucleotide sequence ID" value="NZ_CP028368.1"/>
</dbReference>
<proteinExistence type="predicted"/>
<feature type="transmembrane region" description="Helical" evidence="3">
    <location>
        <begin position="64"/>
        <end position="84"/>
    </location>
</feature>
<dbReference type="PROSITE" id="PS00352">
    <property type="entry name" value="CSD_1"/>
    <property type="match status" value="1"/>
</dbReference>
<dbReference type="EMBL" id="WOAJ01000005">
    <property type="protein sequence ID" value="MUI59175.1"/>
    <property type="molecule type" value="Genomic_DNA"/>
</dbReference>
<evidence type="ECO:0000256" key="2">
    <source>
        <dbReference type="SAM" id="MobiDB-lite"/>
    </source>
</evidence>
<name>A0A6A9JVD9_PSEAI</name>
<dbReference type="PANTHER" id="PTHR11544">
    <property type="entry name" value="COLD SHOCK DOMAIN CONTAINING PROTEINS"/>
    <property type="match status" value="1"/>
</dbReference>
<accession>A0A6A9JVD9</accession>
<dbReference type="GO" id="GO:0005829">
    <property type="term" value="C:cytosol"/>
    <property type="evidence" value="ECO:0007669"/>
    <property type="project" value="UniProtKB-ARBA"/>
</dbReference>
<dbReference type="PROSITE" id="PS51857">
    <property type="entry name" value="CSD_2"/>
    <property type="match status" value="1"/>
</dbReference>
<feature type="transmembrane region" description="Helical" evidence="3">
    <location>
        <begin position="90"/>
        <end position="110"/>
    </location>
</feature>
<evidence type="ECO:0000313" key="5">
    <source>
        <dbReference type="EMBL" id="MUI59175.1"/>
    </source>
</evidence>
<dbReference type="NCBIfam" id="NF041604">
    <property type="entry name" value="CSP_NTE_dom"/>
    <property type="match status" value="1"/>
</dbReference>
<dbReference type="CDD" id="cd04458">
    <property type="entry name" value="CSP_CDS"/>
    <property type="match status" value="1"/>
</dbReference>
<dbReference type="GO" id="GO:0003676">
    <property type="term" value="F:nucleic acid binding"/>
    <property type="evidence" value="ECO:0007669"/>
    <property type="project" value="InterPro"/>
</dbReference>
<feature type="region of interest" description="Disordered" evidence="2">
    <location>
        <begin position="112"/>
        <end position="139"/>
    </location>
</feature>
<dbReference type="Gene3D" id="2.40.50.140">
    <property type="entry name" value="Nucleic acid-binding proteins"/>
    <property type="match status" value="1"/>
</dbReference>
<keyword evidence="3" id="KW-1133">Transmembrane helix</keyword>
<sequence length="204" mass="21664">MLKIVLLVTGVAALLLSFIPSLRTEATPFLQHPDAIYLAILGLINLLFAPVLQSSHPTRPLQAGAAALLVLGVVLQALILLAPLPTIADQPAIVLPLLSLVLATALQLAGSLKPGKPVSRGANTPAALGGSQDSSNRETGTVKWFNTSKGFGFISRDSGEDIFVHFRAIRGEGHRILIEGQRVEFSVVQRDKGLQAEDVIASRR</sequence>
<dbReference type="InterPro" id="IPR019844">
    <property type="entry name" value="CSD_CS"/>
</dbReference>
<dbReference type="PRINTS" id="PR00050">
    <property type="entry name" value="COLDSHOCK"/>
</dbReference>
<organism evidence="5">
    <name type="scientific">Pseudomonas aeruginosa</name>
    <dbReference type="NCBI Taxonomy" id="287"/>
    <lineage>
        <taxon>Bacteria</taxon>
        <taxon>Pseudomonadati</taxon>
        <taxon>Pseudomonadota</taxon>
        <taxon>Gammaproteobacteria</taxon>
        <taxon>Pseudomonadales</taxon>
        <taxon>Pseudomonadaceae</taxon>
        <taxon>Pseudomonas</taxon>
    </lineage>
</organism>
<protein>
    <submittedName>
        <fullName evidence="5">Cold-shock protein</fullName>
    </submittedName>
</protein>
<keyword evidence="3" id="KW-0812">Transmembrane</keyword>
<keyword evidence="3" id="KW-0472">Membrane</keyword>
<dbReference type="Pfam" id="PF00313">
    <property type="entry name" value="CSD"/>
    <property type="match status" value="1"/>
</dbReference>
<gene>
    <name evidence="5" type="ORF">GNQ20_15330</name>
</gene>
<dbReference type="InterPro" id="IPR012340">
    <property type="entry name" value="NA-bd_OB-fold"/>
</dbReference>
<comment type="caution">
    <text evidence="5">The sequence shown here is derived from an EMBL/GenBank/DDBJ whole genome shotgun (WGS) entry which is preliminary data.</text>
</comment>
<dbReference type="SUPFAM" id="SSF50249">
    <property type="entry name" value="Nucleic acid-binding proteins"/>
    <property type="match status" value="1"/>
</dbReference>
<evidence type="ECO:0000259" key="4">
    <source>
        <dbReference type="PROSITE" id="PS51857"/>
    </source>
</evidence>
<dbReference type="SMART" id="SM00357">
    <property type="entry name" value="CSP"/>
    <property type="match status" value="1"/>
</dbReference>
<dbReference type="InterPro" id="IPR011129">
    <property type="entry name" value="CSD"/>
</dbReference>
<dbReference type="InterPro" id="IPR050181">
    <property type="entry name" value="Cold_shock_domain"/>
</dbReference>
<dbReference type="AlphaFoldDB" id="A0A6A9JVD9"/>
<dbReference type="InterPro" id="IPR048090">
    <property type="entry name" value="CSP_N_ext_dom"/>
</dbReference>
<reference evidence="5" key="1">
    <citation type="submission" date="2019-11" db="EMBL/GenBank/DDBJ databases">
        <title>Genomes of ocular Pseudomonas aeruginosa isolates.</title>
        <authorList>
            <person name="Khan M."/>
            <person name="Rice S.A."/>
            <person name="Willcox M.D.P."/>
            <person name="Stapleton F."/>
        </authorList>
    </citation>
    <scope>NUCLEOTIDE SEQUENCE</scope>
    <source>
        <strain evidence="5">PA206</strain>
    </source>
</reference>
<evidence type="ECO:0000256" key="1">
    <source>
        <dbReference type="RuleBase" id="RU000408"/>
    </source>
</evidence>
<evidence type="ECO:0000256" key="3">
    <source>
        <dbReference type="SAM" id="Phobius"/>
    </source>
</evidence>
<dbReference type="InterPro" id="IPR002059">
    <property type="entry name" value="CSP_DNA-bd"/>
</dbReference>
<feature type="domain" description="CSD" evidence="4">
    <location>
        <begin position="137"/>
        <end position="201"/>
    </location>
</feature>
<feature type="transmembrane region" description="Helical" evidence="3">
    <location>
        <begin position="34"/>
        <end position="52"/>
    </location>
</feature>